<dbReference type="Proteomes" id="UP001233999">
    <property type="component" value="Unassembled WGS sequence"/>
</dbReference>
<dbReference type="InterPro" id="IPR035445">
    <property type="entry name" value="GYF-like_dom_sf"/>
</dbReference>
<sequence length="339" mass="38830">MTKRKWDSENDLDYMLGPGSLVNKEFDSDHEIDSDDDVSEKKTYDILAEDDIEGQEEGASGFKEGVLMTAFNMKEELEEGHFDTDGNYHWRKEDQIRDNWMDNIDWEKIKNRDQNKTGNDSDSDDDSTSSFDHIAVYRQMLELMKPGESVAKALRRFGGNKTMSASERWRRRKEGRSDSNDTDTKLVTQLTELANQLVNRIGNMDVYQETYEHISKLIRNADAKKGKSSVRTAASYDDALDMYADDFDEKEKERLAKQPEKPSSEDEQSNSNEVMWEFKWEESSSDIHGPHSSSQMQSWVETGLLQVLCTGQKGVGLKDSSIILPGLTLNCICDILTYF</sequence>
<feature type="region of interest" description="Disordered" evidence="1">
    <location>
        <begin position="18"/>
        <end position="42"/>
    </location>
</feature>
<organism evidence="3 4">
    <name type="scientific">Diploptera punctata</name>
    <name type="common">Pacific beetle cockroach</name>
    <dbReference type="NCBI Taxonomy" id="6984"/>
    <lineage>
        <taxon>Eukaryota</taxon>
        <taxon>Metazoa</taxon>
        <taxon>Ecdysozoa</taxon>
        <taxon>Arthropoda</taxon>
        <taxon>Hexapoda</taxon>
        <taxon>Insecta</taxon>
        <taxon>Pterygota</taxon>
        <taxon>Neoptera</taxon>
        <taxon>Polyneoptera</taxon>
        <taxon>Dictyoptera</taxon>
        <taxon>Blattodea</taxon>
        <taxon>Blaberoidea</taxon>
        <taxon>Blaberidae</taxon>
        <taxon>Diplopterinae</taxon>
        <taxon>Diploptera</taxon>
    </lineage>
</organism>
<reference evidence="3" key="1">
    <citation type="journal article" date="2023" name="IScience">
        <title>Live-bearing cockroach genome reveals convergent evolutionary mechanisms linked to viviparity in insects and beyond.</title>
        <authorList>
            <person name="Fouks B."/>
            <person name="Harrison M.C."/>
            <person name="Mikhailova A.A."/>
            <person name="Marchal E."/>
            <person name="English S."/>
            <person name="Carruthers M."/>
            <person name="Jennings E.C."/>
            <person name="Chiamaka E.L."/>
            <person name="Frigard R.A."/>
            <person name="Pippel M."/>
            <person name="Attardo G.M."/>
            <person name="Benoit J.B."/>
            <person name="Bornberg-Bauer E."/>
            <person name="Tobe S.S."/>
        </authorList>
    </citation>
    <scope>NUCLEOTIDE SEQUENCE</scope>
    <source>
        <strain evidence="3">Stay&amp;Tobe</strain>
    </source>
</reference>
<dbReference type="SUPFAM" id="SSF55277">
    <property type="entry name" value="GYF domain"/>
    <property type="match status" value="1"/>
</dbReference>
<keyword evidence="4" id="KW-1185">Reference proteome</keyword>
<dbReference type="GO" id="GO:0005682">
    <property type="term" value="C:U5 snRNP"/>
    <property type="evidence" value="ECO:0007669"/>
    <property type="project" value="InterPro"/>
</dbReference>
<evidence type="ECO:0000256" key="1">
    <source>
        <dbReference type="SAM" id="MobiDB-lite"/>
    </source>
</evidence>
<feature type="domain" description="GYF" evidence="2">
    <location>
        <begin position="273"/>
        <end position="330"/>
    </location>
</feature>
<dbReference type="InterPro" id="IPR003169">
    <property type="entry name" value="GYF"/>
</dbReference>
<evidence type="ECO:0000313" key="3">
    <source>
        <dbReference type="EMBL" id="KAJ9596727.1"/>
    </source>
</evidence>
<dbReference type="PANTHER" id="PTHR13138:SF3">
    <property type="entry name" value="CD2 ANTIGEN CYTOPLASMIC TAIL-BINDING PROTEIN 2"/>
    <property type="match status" value="1"/>
</dbReference>
<feature type="region of interest" description="Disordered" evidence="1">
    <location>
        <begin position="162"/>
        <end position="183"/>
    </location>
</feature>
<comment type="caution">
    <text evidence="3">The sequence shown here is derived from an EMBL/GenBank/DDBJ whole genome shotgun (WGS) entry which is preliminary data.</text>
</comment>
<reference evidence="3" key="2">
    <citation type="submission" date="2023-05" db="EMBL/GenBank/DDBJ databases">
        <authorList>
            <person name="Fouks B."/>
        </authorList>
    </citation>
    <scope>NUCLEOTIDE SEQUENCE</scope>
    <source>
        <strain evidence="3">Stay&amp;Tobe</strain>
        <tissue evidence="3">Testes</tissue>
    </source>
</reference>
<dbReference type="AlphaFoldDB" id="A0AAD8EP38"/>
<dbReference type="PANTHER" id="PTHR13138">
    <property type="entry name" value="PROTEIN LIN1"/>
    <property type="match status" value="1"/>
</dbReference>
<dbReference type="Gene3D" id="3.30.1490.40">
    <property type="match status" value="1"/>
</dbReference>
<feature type="region of interest" description="Disordered" evidence="1">
    <location>
        <begin position="250"/>
        <end position="272"/>
    </location>
</feature>
<dbReference type="EMBL" id="JASPKZ010001967">
    <property type="protein sequence ID" value="KAJ9596727.1"/>
    <property type="molecule type" value="Genomic_DNA"/>
</dbReference>
<feature type="compositionally biased region" description="Basic and acidic residues" evidence="1">
    <location>
        <begin position="250"/>
        <end position="264"/>
    </location>
</feature>
<dbReference type="Pfam" id="PF02213">
    <property type="entry name" value="GYF"/>
    <property type="match status" value="1"/>
</dbReference>
<dbReference type="PROSITE" id="PS50829">
    <property type="entry name" value="GYF"/>
    <property type="match status" value="1"/>
</dbReference>
<evidence type="ECO:0000259" key="2">
    <source>
        <dbReference type="PROSITE" id="PS50829"/>
    </source>
</evidence>
<name>A0AAD8EP38_DIPPU</name>
<gene>
    <name evidence="3" type="ORF">L9F63_012250</name>
</gene>
<accession>A0AAD8EP38</accession>
<protein>
    <recommendedName>
        <fullName evidence="2">GYF domain-containing protein</fullName>
    </recommendedName>
</protein>
<dbReference type="InterPro" id="IPR039905">
    <property type="entry name" value="CD2BP2/Lin1"/>
</dbReference>
<evidence type="ECO:0000313" key="4">
    <source>
        <dbReference type="Proteomes" id="UP001233999"/>
    </source>
</evidence>
<proteinExistence type="predicted"/>